<evidence type="ECO:0000313" key="3">
    <source>
        <dbReference type="Proteomes" id="UP000824782"/>
    </source>
</evidence>
<evidence type="ECO:0000256" key="1">
    <source>
        <dbReference type="SAM" id="Phobius"/>
    </source>
</evidence>
<name>A0AAV7D7V6_ENGPU</name>
<dbReference type="AlphaFoldDB" id="A0AAV7D7V6"/>
<comment type="caution">
    <text evidence="2">The sequence shown here is derived from an EMBL/GenBank/DDBJ whole genome shotgun (WGS) entry which is preliminary data.</text>
</comment>
<gene>
    <name evidence="2" type="ORF">GDO81_000403</name>
</gene>
<keyword evidence="1" id="KW-0472">Membrane</keyword>
<dbReference type="EMBL" id="WNYA01000001">
    <property type="protein sequence ID" value="KAG8592097.1"/>
    <property type="molecule type" value="Genomic_DNA"/>
</dbReference>
<feature type="transmembrane region" description="Helical" evidence="1">
    <location>
        <begin position="21"/>
        <end position="49"/>
    </location>
</feature>
<sequence>MPFVQPQNIDINLMAFCTLDYCCYSTCCVSFLANVFSLFFFLFCFYIKLPPQLLNGSNVNVYCTKKKKTF</sequence>
<keyword evidence="1" id="KW-1133">Transmembrane helix</keyword>
<keyword evidence="3" id="KW-1185">Reference proteome</keyword>
<keyword evidence="1" id="KW-0812">Transmembrane</keyword>
<reference evidence="2" key="1">
    <citation type="thesis" date="2020" institute="ProQuest LLC" country="789 East Eisenhower Parkway, Ann Arbor, MI, USA">
        <title>Comparative Genomics and Chromosome Evolution.</title>
        <authorList>
            <person name="Mudd A.B."/>
        </authorList>
    </citation>
    <scope>NUCLEOTIDE SEQUENCE</scope>
    <source>
        <strain evidence="2">237g6f4</strain>
        <tissue evidence="2">Blood</tissue>
    </source>
</reference>
<accession>A0AAV7D7V6</accession>
<organism evidence="2 3">
    <name type="scientific">Engystomops pustulosus</name>
    <name type="common">Tungara frog</name>
    <name type="synonym">Physalaemus pustulosus</name>
    <dbReference type="NCBI Taxonomy" id="76066"/>
    <lineage>
        <taxon>Eukaryota</taxon>
        <taxon>Metazoa</taxon>
        <taxon>Chordata</taxon>
        <taxon>Craniata</taxon>
        <taxon>Vertebrata</taxon>
        <taxon>Euteleostomi</taxon>
        <taxon>Amphibia</taxon>
        <taxon>Batrachia</taxon>
        <taxon>Anura</taxon>
        <taxon>Neobatrachia</taxon>
        <taxon>Hyloidea</taxon>
        <taxon>Leptodactylidae</taxon>
        <taxon>Leiuperinae</taxon>
        <taxon>Engystomops</taxon>
    </lineage>
</organism>
<proteinExistence type="predicted"/>
<dbReference type="Proteomes" id="UP000824782">
    <property type="component" value="Unassembled WGS sequence"/>
</dbReference>
<protein>
    <submittedName>
        <fullName evidence="2">Uncharacterized protein</fullName>
    </submittedName>
</protein>
<evidence type="ECO:0000313" key="2">
    <source>
        <dbReference type="EMBL" id="KAG8592097.1"/>
    </source>
</evidence>